<gene>
    <name evidence="2" type="ORF">GcLGCM259_0241</name>
</gene>
<name>A0A5B7WRY4_9MICC</name>
<dbReference type="AlphaFoldDB" id="A0A5B7WRY4"/>
<accession>A0A5B7WRY4</accession>
<feature type="transmembrane region" description="Helical" evidence="1">
    <location>
        <begin position="47"/>
        <end position="68"/>
    </location>
</feature>
<protein>
    <submittedName>
        <fullName evidence="2">Uncharacterized protein</fullName>
    </submittedName>
</protein>
<proteinExistence type="predicted"/>
<dbReference type="KEGG" id="gcr:GcLGCM259_0241"/>
<feature type="transmembrane region" description="Helical" evidence="1">
    <location>
        <begin position="21"/>
        <end position="41"/>
    </location>
</feature>
<organism evidence="2 3">
    <name type="scientific">Glutamicibacter creatinolyticus</name>
    <dbReference type="NCBI Taxonomy" id="162496"/>
    <lineage>
        <taxon>Bacteria</taxon>
        <taxon>Bacillati</taxon>
        <taxon>Actinomycetota</taxon>
        <taxon>Actinomycetes</taxon>
        <taxon>Micrococcales</taxon>
        <taxon>Micrococcaceae</taxon>
        <taxon>Glutamicibacter</taxon>
    </lineage>
</organism>
<evidence type="ECO:0000313" key="2">
    <source>
        <dbReference type="EMBL" id="QCY46024.1"/>
    </source>
</evidence>
<keyword evidence="1" id="KW-0472">Membrane</keyword>
<keyword evidence="3" id="KW-1185">Reference proteome</keyword>
<evidence type="ECO:0000256" key="1">
    <source>
        <dbReference type="SAM" id="Phobius"/>
    </source>
</evidence>
<reference evidence="2 3" key="1">
    <citation type="submission" date="2018-12" db="EMBL/GenBank/DDBJ databases">
        <title>Complete Genome Sequence of Glutamicibacter creatinolyticus strain LGCM259,isolated from an abscess of a 12-year-old mare in Italy.</title>
        <authorList>
            <person name="Santos R.G."/>
            <person name="Silva A.L."/>
            <person name="Seyffert N."/>
            <person name="Castro T.L.P."/>
            <person name="Attili A.R."/>
            <person name="Rifici C."/>
            <person name="Mazzullo G."/>
            <person name="Brenig B."/>
            <person name="Venanzi F."/>
            <person name="Azevedo V."/>
        </authorList>
    </citation>
    <scope>NUCLEOTIDE SEQUENCE [LARGE SCALE GENOMIC DNA]</scope>
    <source>
        <strain evidence="2 3">LGCM 259</strain>
    </source>
</reference>
<keyword evidence="1" id="KW-0812">Transmembrane</keyword>
<dbReference type="EMBL" id="CP034412">
    <property type="protein sequence ID" value="QCY46024.1"/>
    <property type="molecule type" value="Genomic_DNA"/>
</dbReference>
<dbReference type="Proteomes" id="UP000307000">
    <property type="component" value="Chromosome"/>
</dbReference>
<keyword evidence="1" id="KW-1133">Transmembrane helix</keyword>
<sequence>MVFHGTAWSTEQGMRDAEMKMRLLGVALLVCGAAVFIFALNVQHRELAYGLLTGAYLLFVLAVCTLVGRIVGASRVRPPSGE</sequence>
<evidence type="ECO:0000313" key="3">
    <source>
        <dbReference type="Proteomes" id="UP000307000"/>
    </source>
</evidence>